<dbReference type="RefSeq" id="WP_132547144.1">
    <property type="nucleotide sequence ID" value="NZ_SMAA01000002.1"/>
</dbReference>
<dbReference type="NCBIfam" id="TIGR00257">
    <property type="entry name" value="IMPACT_YIGZ"/>
    <property type="match status" value="1"/>
</dbReference>
<reference evidence="4 5" key="1">
    <citation type="submission" date="2019-03" db="EMBL/GenBank/DDBJ databases">
        <title>Genomic Encyclopedia of Type Strains, Phase IV (KMG-IV): sequencing the most valuable type-strain genomes for metagenomic binning, comparative biology and taxonomic classification.</title>
        <authorList>
            <person name="Goeker M."/>
        </authorList>
    </citation>
    <scope>NUCLEOTIDE SEQUENCE [LARGE SCALE GENOMIC DNA]</scope>
    <source>
        <strain evidence="4 5">DSM 20467</strain>
    </source>
</reference>
<evidence type="ECO:0000256" key="1">
    <source>
        <dbReference type="ARBA" id="ARBA00007665"/>
    </source>
</evidence>
<dbReference type="InterPro" id="IPR001498">
    <property type="entry name" value="Impact_N"/>
</dbReference>
<evidence type="ECO:0000259" key="3">
    <source>
        <dbReference type="Pfam" id="PF09186"/>
    </source>
</evidence>
<dbReference type="GO" id="GO:0006446">
    <property type="term" value="P:regulation of translational initiation"/>
    <property type="evidence" value="ECO:0007669"/>
    <property type="project" value="TreeGrafter"/>
</dbReference>
<dbReference type="PROSITE" id="PS00910">
    <property type="entry name" value="UPF0029"/>
    <property type="match status" value="1"/>
</dbReference>
<comment type="similarity">
    <text evidence="1">Belongs to the IMPACT family.</text>
</comment>
<dbReference type="Pfam" id="PF01205">
    <property type="entry name" value="Impact_N"/>
    <property type="match status" value="1"/>
</dbReference>
<evidence type="ECO:0000313" key="4">
    <source>
        <dbReference type="EMBL" id="TCS81337.1"/>
    </source>
</evidence>
<feature type="domain" description="UPF0029" evidence="3">
    <location>
        <begin position="140"/>
        <end position="194"/>
    </location>
</feature>
<keyword evidence="5" id="KW-1185">Reference proteome</keyword>
<evidence type="ECO:0000259" key="2">
    <source>
        <dbReference type="Pfam" id="PF01205"/>
    </source>
</evidence>
<dbReference type="InterPro" id="IPR020569">
    <property type="entry name" value="UPF0029_Impact_CS"/>
</dbReference>
<dbReference type="InterPro" id="IPR015796">
    <property type="entry name" value="Impact_YigZ-like"/>
</dbReference>
<dbReference type="InterPro" id="IPR020568">
    <property type="entry name" value="Ribosomal_Su5_D2-typ_SF"/>
</dbReference>
<protein>
    <submittedName>
        <fullName evidence="4">Putative YigZ family protein</fullName>
    </submittedName>
</protein>
<dbReference type="EMBL" id="SMAA01000002">
    <property type="protein sequence ID" value="TCS81337.1"/>
    <property type="molecule type" value="Genomic_DNA"/>
</dbReference>
<dbReference type="InterPro" id="IPR023582">
    <property type="entry name" value="Impact"/>
</dbReference>
<feature type="domain" description="Impact N-terminal" evidence="2">
    <location>
        <begin position="20"/>
        <end position="123"/>
    </location>
</feature>
<dbReference type="Pfam" id="PF09186">
    <property type="entry name" value="DUF1949"/>
    <property type="match status" value="1"/>
</dbReference>
<dbReference type="InterPro" id="IPR036956">
    <property type="entry name" value="Impact_N_sf"/>
</dbReference>
<dbReference type="InterPro" id="IPR015269">
    <property type="entry name" value="UPF0029_Impact_C"/>
</dbReference>
<dbReference type="PANTHER" id="PTHR16301:SF20">
    <property type="entry name" value="IMPACT FAMILY MEMBER YIGZ"/>
    <property type="match status" value="1"/>
</dbReference>
<dbReference type="GO" id="GO:0005737">
    <property type="term" value="C:cytoplasm"/>
    <property type="evidence" value="ECO:0007669"/>
    <property type="project" value="TreeGrafter"/>
</dbReference>
<comment type="caution">
    <text evidence="4">The sequence shown here is derived from an EMBL/GenBank/DDBJ whole genome shotgun (WGS) entry which is preliminary data.</text>
</comment>
<sequence length="211" mass="22999">MLIKYKTLQDTAAAEYVINKSKFIVNAKRTETEDAATDYIVSMKKKYWDATHNCSAYVLGDKAGLKKADDDGEPSGTAGRPILDGLVKNELSDLTVVVTRYFGGIKLGAGGLIRAYGHGASLVLAKAVIVERLPCEKVELQFAYNFMGNIESYLHKKDVNILQKEFTDMVKFTVLIDAVVSGQIVDTVTDITAGSCAINSLGQVYYDVPLS</sequence>
<accession>A0A4R3KDR3</accession>
<dbReference type="InterPro" id="IPR035647">
    <property type="entry name" value="EFG_III/V"/>
</dbReference>
<proteinExistence type="inferred from homology"/>
<dbReference type="OrthoDB" id="9813771at2"/>
<dbReference type="SUPFAM" id="SSF54211">
    <property type="entry name" value="Ribosomal protein S5 domain 2-like"/>
    <property type="match status" value="1"/>
</dbReference>
<evidence type="ECO:0000313" key="5">
    <source>
        <dbReference type="Proteomes" id="UP000295188"/>
    </source>
</evidence>
<dbReference type="Proteomes" id="UP000295188">
    <property type="component" value="Unassembled WGS sequence"/>
</dbReference>
<gene>
    <name evidence="4" type="ORF">EDC37_10233</name>
</gene>
<dbReference type="PANTHER" id="PTHR16301">
    <property type="entry name" value="IMPACT-RELATED"/>
    <property type="match status" value="1"/>
</dbReference>
<dbReference type="Gene3D" id="3.30.70.240">
    <property type="match status" value="1"/>
</dbReference>
<organism evidence="4 5">
    <name type="scientific">Pectinatus cerevisiiphilus</name>
    <dbReference type="NCBI Taxonomy" id="86956"/>
    <lineage>
        <taxon>Bacteria</taxon>
        <taxon>Bacillati</taxon>
        <taxon>Bacillota</taxon>
        <taxon>Negativicutes</taxon>
        <taxon>Selenomonadales</taxon>
        <taxon>Selenomonadaceae</taxon>
        <taxon>Pectinatus</taxon>
    </lineage>
</organism>
<name>A0A4R3KDR3_9FIRM</name>
<dbReference type="Gene3D" id="3.30.230.30">
    <property type="entry name" value="Impact, N-terminal domain"/>
    <property type="match status" value="1"/>
</dbReference>
<dbReference type="SUPFAM" id="SSF54980">
    <property type="entry name" value="EF-G C-terminal domain-like"/>
    <property type="match status" value="1"/>
</dbReference>
<dbReference type="AlphaFoldDB" id="A0A4R3KDR3"/>